<gene>
    <name evidence="4" type="ORF">JYZ213_LOCUS36823</name>
    <name evidence="5" type="ORF">OKA104_LOCUS5195</name>
    <name evidence="6" type="ORF">OXD698_LOCUS7675</name>
    <name evidence="3" type="ORF">VCS650_LOCUS20525</name>
</gene>
<sequence length="136" mass="15641">MDPEIGSAKNPFPTASKALRQAKESNGIDPDAKYIGPQLYVPDRNNQGQTCKVYKYKNKGDEIIYIRKDNAAIYKNTDGNQGPHFNVTKSKTKSDGDDLKTERVTRDDYERSNTTEQHYYFIKDDIPPETPEDYLW</sequence>
<feature type="region of interest" description="Disordered" evidence="1">
    <location>
        <begin position="1"/>
        <end position="41"/>
    </location>
</feature>
<evidence type="ECO:0000313" key="5">
    <source>
        <dbReference type="EMBL" id="CAF3572906.1"/>
    </source>
</evidence>
<dbReference type="EMBL" id="CAJOAZ010000355">
    <property type="protein sequence ID" value="CAF3625790.1"/>
    <property type="molecule type" value="Genomic_DNA"/>
</dbReference>
<comment type="caution">
    <text evidence="3">The sequence shown here is derived from an EMBL/GenBank/DDBJ whole genome shotgun (WGS) entry which is preliminary data.</text>
</comment>
<evidence type="ECO:0000313" key="4">
    <source>
        <dbReference type="EMBL" id="CAF1384000.1"/>
    </source>
</evidence>
<dbReference type="InterPro" id="IPR028048">
    <property type="entry name" value="Tox-HNH-EHHH"/>
</dbReference>
<proteinExistence type="predicted"/>
<dbReference type="Proteomes" id="UP000663845">
    <property type="component" value="Unassembled WGS sequence"/>
</dbReference>
<dbReference type="EMBL" id="CAJOAY010000178">
    <property type="protein sequence ID" value="CAF3572906.1"/>
    <property type="molecule type" value="Genomic_DNA"/>
</dbReference>
<feature type="compositionally biased region" description="Basic and acidic residues" evidence="1">
    <location>
        <begin position="92"/>
        <end position="112"/>
    </location>
</feature>
<accession>A0A814PPU1</accession>
<dbReference type="EMBL" id="CAJNOG010000925">
    <property type="protein sequence ID" value="CAF1384000.1"/>
    <property type="molecule type" value="Genomic_DNA"/>
</dbReference>
<dbReference type="Proteomes" id="UP000663844">
    <property type="component" value="Unassembled WGS sequence"/>
</dbReference>
<evidence type="ECO:0000256" key="1">
    <source>
        <dbReference type="SAM" id="MobiDB-lite"/>
    </source>
</evidence>
<protein>
    <recommendedName>
        <fullName evidence="2">HNH/Endo VII superfamily nuclease toxins domain-containing protein</fullName>
    </recommendedName>
</protein>
<feature type="domain" description="HNH/Endo VII superfamily nuclease toxins" evidence="2">
    <location>
        <begin position="42"/>
        <end position="121"/>
    </location>
</feature>
<evidence type="ECO:0000313" key="6">
    <source>
        <dbReference type="EMBL" id="CAF3625790.1"/>
    </source>
</evidence>
<dbReference type="Proteomes" id="UP000663881">
    <property type="component" value="Unassembled WGS sequence"/>
</dbReference>
<feature type="region of interest" description="Disordered" evidence="1">
    <location>
        <begin position="75"/>
        <end position="112"/>
    </location>
</feature>
<evidence type="ECO:0000313" key="7">
    <source>
        <dbReference type="Proteomes" id="UP000663891"/>
    </source>
</evidence>
<dbReference type="AlphaFoldDB" id="A0A814PPU1"/>
<reference evidence="3" key="1">
    <citation type="submission" date="2021-02" db="EMBL/GenBank/DDBJ databases">
        <authorList>
            <person name="Nowell W R."/>
        </authorList>
    </citation>
    <scope>NUCLEOTIDE SEQUENCE</scope>
</reference>
<organism evidence="3 7">
    <name type="scientific">Adineta steineri</name>
    <dbReference type="NCBI Taxonomy" id="433720"/>
    <lineage>
        <taxon>Eukaryota</taxon>
        <taxon>Metazoa</taxon>
        <taxon>Spiralia</taxon>
        <taxon>Gnathifera</taxon>
        <taxon>Rotifera</taxon>
        <taxon>Eurotatoria</taxon>
        <taxon>Bdelloidea</taxon>
        <taxon>Adinetida</taxon>
        <taxon>Adinetidae</taxon>
        <taxon>Adineta</taxon>
    </lineage>
</organism>
<evidence type="ECO:0000259" key="2">
    <source>
        <dbReference type="Pfam" id="PF15657"/>
    </source>
</evidence>
<evidence type="ECO:0000313" key="3">
    <source>
        <dbReference type="EMBL" id="CAF1108927.1"/>
    </source>
</evidence>
<name>A0A814PPU1_9BILA</name>
<dbReference type="Pfam" id="PF15657">
    <property type="entry name" value="Tox-HNH-EHHH"/>
    <property type="match status" value="1"/>
</dbReference>
<dbReference type="Proteomes" id="UP000663891">
    <property type="component" value="Unassembled WGS sequence"/>
</dbReference>
<dbReference type="EMBL" id="CAJNON010000213">
    <property type="protein sequence ID" value="CAF1108927.1"/>
    <property type="molecule type" value="Genomic_DNA"/>
</dbReference>